<dbReference type="FunFam" id="1.25.10.10:FF:000113">
    <property type="entry name" value="Beta-adaptin-like protein A"/>
    <property type="match status" value="1"/>
</dbReference>
<dbReference type="GO" id="GO:0030131">
    <property type="term" value="C:clathrin adaptor complex"/>
    <property type="evidence" value="ECO:0007669"/>
    <property type="project" value="InterPro"/>
</dbReference>
<dbReference type="PANTHER" id="PTHR11134">
    <property type="entry name" value="ADAPTOR COMPLEX SUBUNIT BETA FAMILY MEMBER"/>
    <property type="match status" value="1"/>
</dbReference>
<dbReference type="GO" id="GO:0012505">
    <property type="term" value="C:endomembrane system"/>
    <property type="evidence" value="ECO:0007669"/>
    <property type="project" value="UniProtKB-SubCell"/>
</dbReference>
<feature type="compositionally biased region" description="Basic and acidic residues" evidence="7">
    <location>
        <begin position="24"/>
        <end position="44"/>
    </location>
</feature>
<sequence length="749" mass="85085">MTSTSKSRFGFKWGSSSTPTYTPAERKGEVSDLRTQLRDPTIDKDNNRRRDVLKKVLAFMTLGVDTSSLFTEMIMACITKDLVQKKMIYFYLCSHSETNSDIAILAVNTLQKDCKDESPLVRGLALRSLASLRLPQLAEYLVPTLKQCLVDTAPYVRKTAILSTLKLYRISPDTFFSMGLKDKMYGMLRDNDALVSMNALAVLEEVTEEEGGVQINKSILYFLLNRLRDVPEWQQTQILRLVLRYTPVSEDEMFDIMNLLEERLRGSNSSVIIACSHVFLYLTQNLPTVHKQVFERLRDPLLTLMSTAQSVETSYAILCHIKLLVQREPKVFQNMFKDFYCRHTEPTYIKSVKIAIITQIATETSASAIITELAAYAGESNLDVARLAITSMGHLARRIESASGQVMQHFLEFMTLDVEHIRGQTLVVMKDFLRKHSDIKVVRPFLEALVKIYKDMNFEDDESKTALVWVLGEFGEHIEDAPYLIEGMSSNLVQEPYQLRLEILTSSMRLFFKRPPEMQPVLGLVFRQLINDFSHADVHDRALFYYRLLRHNVRAAAQVVCTAKESVATLLEDDLSEVSDKLFEEFNSLSVVYFTPSSVFTRKEDVDDEDEEEEEEEEEEESVDENAGLLSGGVIELTEDVTIEPPEFQKKWAKLSASATFTAKMKKSPDSEVFEEELENCNIFTMASGAQGTATKMYLYAREEGDSNNTHFLVELVLNQDASAVVTVKSDSPHGLGFAELLKKVLSKF</sequence>
<evidence type="ECO:0000256" key="3">
    <source>
        <dbReference type="ARBA" id="ARBA00022448"/>
    </source>
</evidence>
<evidence type="ECO:0000313" key="10">
    <source>
        <dbReference type="Proteomes" id="UP000051952"/>
    </source>
</evidence>
<dbReference type="Proteomes" id="UP000051952">
    <property type="component" value="Unassembled WGS sequence"/>
</dbReference>
<keyword evidence="3 6" id="KW-0813">Transport</keyword>
<dbReference type="InterPro" id="IPR012295">
    <property type="entry name" value="TBP_dom_sf"/>
</dbReference>
<evidence type="ECO:0000256" key="7">
    <source>
        <dbReference type="SAM" id="MobiDB-lite"/>
    </source>
</evidence>
<organism evidence="9 10">
    <name type="scientific">Bodo saltans</name>
    <name type="common">Flagellated protozoan</name>
    <dbReference type="NCBI Taxonomy" id="75058"/>
    <lineage>
        <taxon>Eukaryota</taxon>
        <taxon>Discoba</taxon>
        <taxon>Euglenozoa</taxon>
        <taxon>Kinetoplastea</taxon>
        <taxon>Metakinetoplastina</taxon>
        <taxon>Eubodonida</taxon>
        <taxon>Bodonidae</taxon>
        <taxon>Bodo</taxon>
    </lineage>
</organism>
<dbReference type="InterPro" id="IPR016024">
    <property type="entry name" value="ARM-type_fold"/>
</dbReference>
<dbReference type="Pfam" id="PF01602">
    <property type="entry name" value="Adaptin_N"/>
    <property type="match status" value="1"/>
</dbReference>
<dbReference type="InterPro" id="IPR026739">
    <property type="entry name" value="AP_beta"/>
</dbReference>
<evidence type="ECO:0000259" key="8">
    <source>
        <dbReference type="SMART" id="SM01020"/>
    </source>
</evidence>
<comment type="similarity">
    <text evidence="2 6">Belongs to the adaptor complexes large subunit family.</text>
</comment>
<feature type="region of interest" description="Disordered" evidence="7">
    <location>
        <begin position="1"/>
        <end position="44"/>
    </location>
</feature>
<dbReference type="GO" id="GO:0016192">
    <property type="term" value="P:vesicle-mediated transport"/>
    <property type="evidence" value="ECO:0007669"/>
    <property type="project" value="InterPro"/>
</dbReference>
<name>A0A0S4J8G3_BODSA</name>
<proteinExistence type="inferred from homology"/>
<dbReference type="Pfam" id="PF09066">
    <property type="entry name" value="B2-adapt-app_C"/>
    <property type="match status" value="1"/>
</dbReference>
<comment type="subcellular location">
    <subcellularLocation>
        <location evidence="1">Endomembrane system</location>
    </subcellularLocation>
</comment>
<dbReference type="PIRSF" id="PIRSF002291">
    <property type="entry name" value="AP_complex_beta"/>
    <property type="match status" value="1"/>
</dbReference>
<dbReference type="SUPFAM" id="SSF48371">
    <property type="entry name" value="ARM repeat"/>
    <property type="match status" value="1"/>
</dbReference>
<dbReference type="OrthoDB" id="10254310at2759"/>
<dbReference type="InterPro" id="IPR002553">
    <property type="entry name" value="Clathrin/coatomer_adapt-like_N"/>
</dbReference>
<evidence type="ECO:0000256" key="2">
    <source>
        <dbReference type="ARBA" id="ARBA00006613"/>
    </source>
</evidence>
<dbReference type="SMART" id="SM01020">
    <property type="entry name" value="B2-adapt-app_C"/>
    <property type="match status" value="1"/>
</dbReference>
<dbReference type="OMA" id="ANCMHAL"/>
<feature type="compositionally biased region" description="Acidic residues" evidence="7">
    <location>
        <begin position="606"/>
        <end position="624"/>
    </location>
</feature>
<evidence type="ECO:0000256" key="6">
    <source>
        <dbReference type="PIRNR" id="PIRNR002291"/>
    </source>
</evidence>
<evidence type="ECO:0000256" key="1">
    <source>
        <dbReference type="ARBA" id="ARBA00004308"/>
    </source>
</evidence>
<keyword evidence="10" id="KW-1185">Reference proteome</keyword>
<feature type="region of interest" description="Disordered" evidence="7">
    <location>
        <begin position="602"/>
        <end position="627"/>
    </location>
</feature>
<gene>
    <name evidence="9" type="ORF">BSAL_92930</name>
</gene>
<reference evidence="10" key="1">
    <citation type="submission" date="2015-09" db="EMBL/GenBank/DDBJ databases">
        <authorList>
            <consortium name="Pathogen Informatics"/>
        </authorList>
    </citation>
    <scope>NUCLEOTIDE SEQUENCE [LARGE SCALE GENOMIC DNA]</scope>
    <source>
        <strain evidence="10">Lake Konstanz</strain>
    </source>
</reference>
<dbReference type="Gene3D" id="3.30.310.10">
    <property type="entry name" value="TATA-Binding Protein"/>
    <property type="match status" value="1"/>
</dbReference>
<protein>
    <recommendedName>
        <fullName evidence="6">AP complex subunit beta</fullName>
    </recommendedName>
</protein>
<evidence type="ECO:0000256" key="4">
    <source>
        <dbReference type="ARBA" id="ARBA00022927"/>
    </source>
</evidence>
<evidence type="ECO:0000256" key="5">
    <source>
        <dbReference type="ARBA" id="ARBA00023136"/>
    </source>
</evidence>
<keyword evidence="5 6" id="KW-0472">Membrane</keyword>
<dbReference type="VEuPathDB" id="TriTrypDB:BSAL_92930"/>
<evidence type="ECO:0000313" key="9">
    <source>
        <dbReference type="EMBL" id="CUG86398.1"/>
    </source>
</evidence>
<dbReference type="InterPro" id="IPR011989">
    <property type="entry name" value="ARM-like"/>
</dbReference>
<feature type="domain" description="Beta-adaptin appendage C-terminal subdomain" evidence="8">
    <location>
        <begin position="637"/>
        <end position="747"/>
    </location>
</feature>
<dbReference type="InterPro" id="IPR015151">
    <property type="entry name" value="B-adaptin_app_sub_C"/>
</dbReference>
<dbReference type="EMBL" id="CYKH01001287">
    <property type="protein sequence ID" value="CUG86398.1"/>
    <property type="molecule type" value="Genomic_DNA"/>
</dbReference>
<dbReference type="Gene3D" id="1.25.10.10">
    <property type="entry name" value="Leucine-rich Repeat Variant"/>
    <property type="match status" value="1"/>
</dbReference>
<keyword evidence="4 6" id="KW-0653">Protein transport</keyword>
<dbReference type="GO" id="GO:0006886">
    <property type="term" value="P:intracellular protein transport"/>
    <property type="evidence" value="ECO:0007669"/>
    <property type="project" value="InterPro"/>
</dbReference>
<dbReference type="InterPro" id="IPR016342">
    <property type="entry name" value="AP_complex_bsu_1_2_4"/>
</dbReference>
<accession>A0A0S4J8G3</accession>
<dbReference type="GO" id="GO:0030276">
    <property type="term" value="F:clathrin binding"/>
    <property type="evidence" value="ECO:0007669"/>
    <property type="project" value="InterPro"/>
</dbReference>
<dbReference type="AlphaFoldDB" id="A0A0S4J8G3"/>